<feature type="signal peptide" evidence="1">
    <location>
        <begin position="1"/>
        <end position="28"/>
    </location>
</feature>
<proteinExistence type="predicted"/>
<name>A0A2N9FNW8_FAGSY</name>
<feature type="chain" id="PRO_5014608236" evidence="1">
    <location>
        <begin position="29"/>
        <end position="74"/>
    </location>
</feature>
<dbReference type="EMBL" id="OIVN01001018">
    <property type="protein sequence ID" value="SPC88790.1"/>
    <property type="molecule type" value="Genomic_DNA"/>
</dbReference>
<accession>A0A2N9FNW8</accession>
<evidence type="ECO:0000313" key="2">
    <source>
        <dbReference type="EMBL" id="SPC88790.1"/>
    </source>
</evidence>
<evidence type="ECO:0000256" key="1">
    <source>
        <dbReference type="SAM" id="SignalP"/>
    </source>
</evidence>
<gene>
    <name evidence="2" type="ORF">FSB_LOCUS16672</name>
</gene>
<organism evidence="2">
    <name type="scientific">Fagus sylvatica</name>
    <name type="common">Beechnut</name>
    <dbReference type="NCBI Taxonomy" id="28930"/>
    <lineage>
        <taxon>Eukaryota</taxon>
        <taxon>Viridiplantae</taxon>
        <taxon>Streptophyta</taxon>
        <taxon>Embryophyta</taxon>
        <taxon>Tracheophyta</taxon>
        <taxon>Spermatophyta</taxon>
        <taxon>Magnoliopsida</taxon>
        <taxon>eudicotyledons</taxon>
        <taxon>Gunneridae</taxon>
        <taxon>Pentapetalae</taxon>
        <taxon>rosids</taxon>
        <taxon>fabids</taxon>
        <taxon>Fagales</taxon>
        <taxon>Fagaceae</taxon>
        <taxon>Fagus</taxon>
    </lineage>
</organism>
<sequence length="74" mass="7770">MKAYLARNHMKLAIVLMVMILLLTSAAARGGQGGGRSGGGHVTGGSQVGMGFFPSNWFSILPMEIPTTKAMHLP</sequence>
<dbReference type="AlphaFoldDB" id="A0A2N9FNW8"/>
<protein>
    <submittedName>
        <fullName evidence="2">Uncharacterized protein</fullName>
    </submittedName>
</protein>
<reference evidence="2" key="1">
    <citation type="submission" date="2018-02" db="EMBL/GenBank/DDBJ databases">
        <authorList>
            <person name="Cohen D.B."/>
            <person name="Kent A.D."/>
        </authorList>
    </citation>
    <scope>NUCLEOTIDE SEQUENCE</scope>
</reference>
<keyword evidence="1" id="KW-0732">Signal</keyword>